<reference evidence="1" key="1">
    <citation type="submission" date="2019-12" db="EMBL/GenBank/DDBJ databases">
        <authorList>
            <person name="Ashton P.M."/>
            <person name="Dallman T."/>
            <person name="Nair S."/>
            <person name="De Pinna E."/>
            <person name="Peters T."/>
            <person name="Grant K."/>
        </authorList>
    </citation>
    <scope>NUCLEOTIDE SEQUENCE</scope>
    <source>
        <strain evidence="1">854886</strain>
    </source>
</reference>
<protein>
    <submittedName>
        <fullName evidence="1">Uncharacterized protein</fullName>
    </submittedName>
</protein>
<sequence>MNIDSVSVFEGECTRRLKGGFIAHQSDEARHEEDPEVIVKILDSYIK</sequence>
<name>A0A698W1S6_SALBN</name>
<evidence type="ECO:0000313" key="1">
    <source>
        <dbReference type="EMBL" id="EDP8661153.1"/>
    </source>
</evidence>
<gene>
    <name evidence="1" type="ORF">GRG92_000760</name>
</gene>
<organism evidence="1">
    <name type="scientific">Salmonella bongori</name>
    <dbReference type="NCBI Taxonomy" id="54736"/>
    <lineage>
        <taxon>Bacteria</taxon>
        <taxon>Pseudomonadati</taxon>
        <taxon>Pseudomonadota</taxon>
        <taxon>Gammaproteobacteria</taxon>
        <taxon>Enterobacterales</taxon>
        <taxon>Enterobacteriaceae</taxon>
        <taxon>Salmonella</taxon>
    </lineage>
</organism>
<comment type="caution">
    <text evidence="1">The sequence shown here is derived from an EMBL/GenBank/DDBJ whole genome shotgun (WGS) entry which is preliminary data.</text>
</comment>
<dbReference type="AlphaFoldDB" id="A0A698W1S6"/>
<dbReference type="EMBL" id="AANPCH010000002">
    <property type="protein sequence ID" value="EDP8661153.1"/>
    <property type="molecule type" value="Genomic_DNA"/>
</dbReference>
<proteinExistence type="predicted"/>
<accession>A0A698W1S6</accession>